<dbReference type="InterPro" id="IPR032675">
    <property type="entry name" value="LRR_dom_sf"/>
</dbReference>
<dbReference type="Proteomes" id="UP000720189">
    <property type="component" value="Unassembled WGS sequence"/>
</dbReference>
<dbReference type="OrthoDB" id="2520703at2759"/>
<proteinExistence type="predicted"/>
<organism evidence="1 2">
    <name type="scientific">Fusarium redolens</name>
    <dbReference type="NCBI Taxonomy" id="48865"/>
    <lineage>
        <taxon>Eukaryota</taxon>
        <taxon>Fungi</taxon>
        <taxon>Dikarya</taxon>
        <taxon>Ascomycota</taxon>
        <taxon>Pezizomycotina</taxon>
        <taxon>Sordariomycetes</taxon>
        <taxon>Hypocreomycetidae</taxon>
        <taxon>Hypocreales</taxon>
        <taxon>Nectriaceae</taxon>
        <taxon>Fusarium</taxon>
        <taxon>Fusarium redolens species complex</taxon>
    </lineage>
</organism>
<evidence type="ECO:0000313" key="2">
    <source>
        <dbReference type="Proteomes" id="UP000720189"/>
    </source>
</evidence>
<sequence length="480" mass="55076">MENPPLPSEILYQIFEYFCHHCQEKHPASHEHLPIFDNETNENRRALLSLSRTCKSWGCIAQNVLHHYFIFSDVRRQILLCRTICENPELGERLQFASLERLALMVDPAMAQPWFSRSIARFLHLFKKDSLDWQGCTVAWGDCIAPLILLQAPNLKHLVVHGRYNLYLFDEFDMEATMRYRALPQNLESLSVGHQEISCLWDGYPPVRTGLDALGGLLIRLENLETLSLSRPDLKSLPEKLPLQRLRRLRIGNACLSKNRLQSLINSTGHLEEFVYREIDHAVHTTRAILVKSQEVFEMLVPMKATLKRVVLRMYRSERLPTAGAQLVNLQQLRINPGVLCDIPTLKLNRQDLAKHDLLNVFPPNLQTLCLDHSHADAARYGEALGCYISSTYKEDPQEQKLREVTLHIVDTAFPHPMGAIIHVSPHMLSHVNAREVEFLRNKCSSSWLENGCVTVTTEPILWYSCNKVGNNKMLPAYPI</sequence>
<gene>
    <name evidence="1" type="ORF">BKA55DRAFT_712248</name>
</gene>
<keyword evidence="2" id="KW-1185">Reference proteome</keyword>
<evidence type="ECO:0008006" key="3">
    <source>
        <dbReference type="Google" id="ProtNLM"/>
    </source>
</evidence>
<protein>
    <recommendedName>
        <fullName evidence="3">F-box domain-containing protein</fullName>
    </recommendedName>
</protein>
<dbReference type="EMBL" id="JAGMUX010000002">
    <property type="protein sequence ID" value="KAH7267602.1"/>
    <property type="molecule type" value="Genomic_DNA"/>
</dbReference>
<evidence type="ECO:0000313" key="1">
    <source>
        <dbReference type="EMBL" id="KAH7267602.1"/>
    </source>
</evidence>
<dbReference type="RefSeq" id="XP_046055421.1">
    <property type="nucleotide sequence ID" value="XM_046200816.1"/>
</dbReference>
<dbReference type="SUPFAM" id="SSF52058">
    <property type="entry name" value="L domain-like"/>
    <property type="match status" value="1"/>
</dbReference>
<name>A0A9P9KSA7_FUSRE</name>
<dbReference type="AlphaFoldDB" id="A0A9P9KSA7"/>
<dbReference type="Gene3D" id="3.80.10.10">
    <property type="entry name" value="Ribonuclease Inhibitor"/>
    <property type="match status" value="1"/>
</dbReference>
<reference evidence="1" key="1">
    <citation type="journal article" date="2021" name="Nat. Commun.">
        <title>Genetic determinants of endophytism in the Arabidopsis root mycobiome.</title>
        <authorList>
            <person name="Mesny F."/>
            <person name="Miyauchi S."/>
            <person name="Thiergart T."/>
            <person name="Pickel B."/>
            <person name="Atanasova L."/>
            <person name="Karlsson M."/>
            <person name="Huettel B."/>
            <person name="Barry K.W."/>
            <person name="Haridas S."/>
            <person name="Chen C."/>
            <person name="Bauer D."/>
            <person name="Andreopoulos W."/>
            <person name="Pangilinan J."/>
            <person name="LaButti K."/>
            <person name="Riley R."/>
            <person name="Lipzen A."/>
            <person name="Clum A."/>
            <person name="Drula E."/>
            <person name="Henrissat B."/>
            <person name="Kohler A."/>
            <person name="Grigoriev I.V."/>
            <person name="Martin F.M."/>
            <person name="Hacquard S."/>
        </authorList>
    </citation>
    <scope>NUCLEOTIDE SEQUENCE</scope>
    <source>
        <strain evidence="1">MPI-CAGE-AT-0023</strain>
    </source>
</reference>
<accession>A0A9P9KSA7</accession>
<comment type="caution">
    <text evidence="1">The sequence shown here is derived from an EMBL/GenBank/DDBJ whole genome shotgun (WGS) entry which is preliminary data.</text>
</comment>
<dbReference type="GeneID" id="70230770"/>